<feature type="domain" description="DUF2520" evidence="1">
    <location>
        <begin position="123"/>
        <end position="242"/>
    </location>
</feature>
<dbReference type="AlphaFoldDB" id="A0A2S6HZT5"/>
<dbReference type="InterPro" id="IPR018931">
    <property type="entry name" value="DUF2520"/>
</dbReference>
<dbReference type="RefSeq" id="WP_104421752.1">
    <property type="nucleotide sequence ID" value="NZ_PTJC01000009.1"/>
</dbReference>
<accession>A0A2S6HZT5</accession>
<dbReference type="EMBL" id="PTJC01000009">
    <property type="protein sequence ID" value="PPK84040.1"/>
    <property type="molecule type" value="Genomic_DNA"/>
</dbReference>
<name>A0A2S6HZT5_9BACT</name>
<dbReference type="SUPFAM" id="SSF51735">
    <property type="entry name" value="NAD(P)-binding Rossmann-fold domains"/>
    <property type="match status" value="1"/>
</dbReference>
<organism evidence="2 3">
    <name type="scientific">Neolewinella xylanilytica</name>
    <dbReference type="NCBI Taxonomy" id="1514080"/>
    <lineage>
        <taxon>Bacteria</taxon>
        <taxon>Pseudomonadati</taxon>
        <taxon>Bacteroidota</taxon>
        <taxon>Saprospiria</taxon>
        <taxon>Saprospirales</taxon>
        <taxon>Lewinellaceae</taxon>
        <taxon>Neolewinella</taxon>
    </lineage>
</organism>
<evidence type="ECO:0000313" key="3">
    <source>
        <dbReference type="Proteomes" id="UP000237662"/>
    </source>
</evidence>
<dbReference type="Proteomes" id="UP000237662">
    <property type="component" value="Unassembled WGS sequence"/>
</dbReference>
<proteinExistence type="predicted"/>
<dbReference type="PANTHER" id="PTHR40459:SF1">
    <property type="entry name" value="CONSERVED HYPOTHETICAL ALANINE AND LEUCINE RICH PROTEIN"/>
    <property type="match status" value="1"/>
</dbReference>
<sequence>MKIAIIGSGNLAWHLAGVLPYPTTVVYRADRPTEGWPCALLPLSEMSRLDWDAVFLAVPDQAIAPVSRELAIRIPLGVPVFHTSGATPLDQITPSFLHRGVLWPIRSLRKGEAISHWRELPLVLQAEGKVAADVLTTISGQLSETISWLNDRQRAQLHLAAVFSNNFVTALYEVAHDLCSRHAVPFDLLLPIIRHTALSQDGTRPALRQTGAAARGDHATMNRHLELLDQPAYRDLYQMISTLILQYRLPEHDPHFRREPYDDFEDQGIL</sequence>
<dbReference type="Gene3D" id="3.40.50.720">
    <property type="entry name" value="NAD(P)-binding Rossmann-like Domain"/>
    <property type="match status" value="1"/>
</dbReference>
<comment type="caution">
    <text evidence="2">The sequence shown here is derived from an EMBL/GenBank/DDBJ whole genome shotgun (WGS) entry which is preliminary data.</text>
</comment>
<dbReference type="InterPro" id="IPR037108">
    <property type="entry name" value="TM1727-like_C_sf"/>
</dbReference>
<dbReference type="Gene3D" id="1.10.1040.20">
    <property type="entry name" value="ProC-like, C-terminal domain"/>
    <property type="match status" value="1"/>
</dbReference>
<keyword evidence="3" id="KW-1185">Reference proteome</keyword>
<dbReference type="SUPFAM" id="SSF48179">
    <property type="entry name" value="6-phosphogluconate dehydrogenase C-terminal domain-like"/>
    <property type="match status" value="1"/>
</dbReference>
<dbReference type="InterPro" id="IPR008927">
    <property type="entry name" value="6-PGluconate_DH-like_C_sf"/>
</dbReference>
<evidence type="ECO:0000259" key="1">
    <source>
        <dbReference type="Pfam" id="PF10728"/>
    </source>
</evidence>
<dbReference type="Pfam" id="PF10728">
    <property type="entry name" value="DUF2520"/>
    <property type="match status" value="1"/>
</dbReference>
<reference evidence="2 3" key="1">
    <citation type="submission" date="2018-02" db="EMBL/GenBank/DDBJ databases">
        <title>Genomic Encyclopedia of Archaeal and Bacterial Type Strains, Phase II (KMG-II): from individual species to whole genera.</title>
        <authorList>
            <person name="Goeker M."/>
        </authorList>
    </citation>
    <scope>NUCLEOTIDE SEQUENCE [LARGE SCALE GENOMIC DNA]</scope>
    <source>
        <strain evidence="2 3">DSM 29526</strain>
    </source>
</reference>
<gene>
    <name evidence="2" type="ORF">CLV84_4190</name>
</gene>
<dbReference type="OrthoDB" id="9810755at2"/>
<dbReference type="InterPro" id="IPR036291">
    <property type="entry name" value="NAD(P)-bd_dom_sf"/>
</dbReference>
<dbReference type="PANTHER" id="PTHR40459">
    <property type="entry name" value="CONSERVED HYPOTHETICAL ALANINE AND LEUCINE RICH PROTEIN"/>
    <property type="match status" value="1"/>
</dbReference>
<evidence type="ECO:0000313" key="2">
    <source>
        <dbReference type="EMBL" id="PPK84040.1"/>
    </source>
</evidence>
<protein>
    <submittedName>
        <fullName evidence="2">Uncharacterized protein DUF2520</fullName>
    </submittedName>
</protein>